<dbReference type="PRINTS" id="PR00039">
    <property type="entry name" value="HTHLYSR"/>
</dbReference>
<gene>
    <name evidence="5" type="ORF">C7450_109150</name>
</gene>
<dbReference type="OrthoDB" id="7624726at2"/>
<dbReference type="InterPro" id="IPR058163">
    <property type="entry name" value="LysR-type_TF_proteobact-type"/>
</dbReference>
<evidence type="ECO:0000256" key="4">
    <source>
        <dbReference type="ARBA" id="ARBA00023163"/>
    </source>
</evidence>
<evidence type="ECO:0000313" key="5">
    <source>
        <dbReference type="EMBL" id="PXW55742.1"/>
    </source>
</evidence>
<dbReference type="CDD" id="cd08422">
    <property type="entry name" value="PBP2_CrgA_like"/>
    <property type="match status" value="1"/>
</dbReference>
<dbReference type="AlphaFoldDB" id="A0A2V3U1R9"/>
<dbReference type="InterPro" id="IPR005119">
    <property type="entry name" value="LysR_subst-bd"/>
</dbReference>
<name>A0A2V3U1R9_9HYPH</name>
<dbReference type="SUPFAM" id="SSF53850">
    <property type="entry name" value="Periplasmic binding protein-like II"/>
    <property type="match status" value="1"/>
</dbReference>
<evidence type="ECO:0000256" key="1">
    <source>
        <dbReference type="ARBA" id="ARBA00009437"/>
    </source>
</evidence>
<keyword evidence="4" id="KW-0804">Transcription</keyword>
<organism evidence="5 6">
    <name type="scientific">Chelatococcus asaccharovorans</name>
    <dbReference type="NCBI Taxonomy" id="28210"/>
    <lineage>
        <taxon>Bacteria</taxon>
        <taxon>Pseudomonadati</taxon>
        <taxon>Pseudomonadota</taxon>
        <taxon>Alphaproteobacteria</taxon>
        <taxon>Hyphomicrobiales</taxon>
        <taxon>Chelatococcaceae</taxon>
        <taxon>Chelatococcus</taxon>
    </lineage>
</organism>
<dbReference type="GO" id="GO:0043565">
    <property type="term" value="F:sequence-specific DNA binding"/>
    <property type="evidence" value="ECO:0007669"/>
    <property type="project" value="TreeGrafter"/>
</dbReference>
<dbReference type="GO" id="GO:0003700">
    <property type="term" value="F:DNA-binding transcription factor activity"/>
    <property type="evidence" value="ECO:0007669"/>
    <property type="project" value="InterPro"/>
</dbReference>
<keyword evidence="2" id="KW-0805">Transcription regulation</keyword>
<keyword evidence="6" id="KW-1185">Reference proteome</keyword>
<dbReference type="EMBL" id="QJJK01000009">
    <property type="protein sequence ID" value="PXW55742.1"/>
    <property type="molecule type" value="Genomic_DNA"/>
</dbReference>
<dbReference type="InterPro" id="IPR036388">
    <property type="entry name" value="WH-like_DNA-bd_sf"/>
</dbReference>
<accession>A0A2V3U1R9</accession>
<protein>
    <submittedName>
        <fullName evidence="5">LysR family transcriptional regulator</fullName>
    </submittedName>
</protein>
<dbReference type="PROSITE" id="PS50931">
    <property type="entry name" value="HTH_LYSR"/>
    <property type="match status" value="1"/>
</dbReference>
<dbReference type="PANTHER" id="PTHR30537">
    <property type="entry name" value="HTH-TYPE TRANSCRIPTIONAL REGULATOR"/>
    <property type="match status" value="1"/>
</dbReference>
<dbReference type="Pfam" id="PF03466">
    <property type="entry name" value="LysR_substrate"/>
    <property type="match status" value="1"/>
</dbReference>
<evidence type="ECO:0000256" key="3">
    <source>
        <dbReference type="ARBA" id="ARBA00023125"/>
    </source>
</evidence>
<dbReference type="Gene3D" id="3.40.190.290">
    <property type="match status" value="1"/>
</dbReference>
<dbReference type="SUPFAM" id="SSF46785">
    <property type="entry name" value="Winged helix' DNA-binding domain"/>
    <property type="match status" value="1"/>
</dbReference>
<evidence type="ECO:0000256" key="2">
    <source>
        <dbReference type="ARBA" id="ARBA00023015"/>
    </source>
</evidence>
<dbReference type="InterPro" id="IPR036390">
    <property type="entry name" value="WH_DNA-bd_sf"/>
</dbReference>
<dbReference type="InterPro" id="IPR000847">
    <property type="entry name" value="LysR_HTH_N"/>
</dbReference>
<dbReference type="RefSeq" id="WP_110376520.1">
    <property type="nucleotide sequence ID" value="NZ_CAKNFM010000006.1"/>
</dbReference>
<proteinExistence type="inferred from homology"/>
<sequence length="296" mass="33569">MDWDKVRIFYTVAEAGSFTRAGDDLGLSQSAVSRQVSALERELKAPLFHRHARGLILTEQGELLFRAARDMTMRLDSTRARLAESRERPSGNLRVTTTLGLGSHWLTPRLGEFLDLYPDVRVELILTDEELDLSMREADVAIRLRQPVQGDLIQRRLFTVHFHVYASTEYLKRFGQPDKLADLDSHRILTFGGPIPHYLLAAHWLATAGRDVKDPRAHHLVVNNITALKKATEKGAGIAVLPDYLVEPGLGLVQILTDVEMPSLDSYLVFPEEMKNVARVQVFRDFLISKAQRWTY</sequence>
<dbReference type="FunFam" id="1.10.10.10:FF:000001">
    <property type="entry name" value="LysR family transcriptional regulator"/>
    <property type="match status" value="1"/>
</dbReference>
<evidence type="ECO:0000313" key="6">
    <source>
        <dbReference type="Proteomes" id="UP000248021"/>
    </source>
</evidence>
<reference evidence="5 6" key="1">
    <citation type="submission" date="2018-05" db="EMBL/GenBank/DDBJ databases">
        <title>Genomic Encyclopedia of Type Strains, Phase IV (KMG-IV): sequencing the most valuable type-strain genomes for metagenomic binning, comparative biology and taxonomic classification.</title>
        <authorList>
            <person name="Goeker M."/>
        </authorList>
    </citation>
    <scope>NUCLEOTIDE SEQUENCE [LARGE SCALE GENOMIC DNA]</scope>
    <source>
        <strain evidence="5 6">DSM 6462</strain>
    </source>
</reference>
<comment type="caution">
    <text evidence="5">The sequence shown here is derived from an EMBL/GenBank/DDBJ whole genome shotgun (WGS) entry which is preliminary data.</text>
</comment>
<dbReference type="Proteomes" id="UP000248021">
    <property type="component" value="Unassembled WGS sequence"/>
</dbReference>
<dbReference type="PANTHER" id="PTHR30537:SF20">
    <property type="entry name" value="TRANSCRIPTIONAL REGULATORY PROTEIN"/>
    <property type="match status" value="1"/>
</dbReference>
<keyword evidence="3" id="KW-0238">DNA-binding</keyword>
<dbReference type="Gene3D" id="1.10.10.10">
    <property type="entry name" value="Winged helix-like DNA-binding domain superfamily/Winged helix DNA-binding domain"/>
    <property type="match status" value="1"/>
</dbReference>
<comment type="similarity">
    <text evidence="1">Belongs to the LysR transcriptional regulatory family.</text>
</comment>
<dbReference type="GO" id="GO:0006351">
    <property type="term" value="P:DNA-templated transcription"/>
    <property type="evidence" value="ECO:0007669"/>
    <property type="project" value="TreeGrafter"/>
</dbReference>
<dbReference type="Pfam" id="PF00126">
    <property type="entry name" value="HTH_1"/>
    <property type="match status" value="1"/>
</dbReference>